<organism evidence="2">
    <name type="scientific">freshwater metagenome</name>
    <dbReference type="NCBI Taxonomy" id="449393"/>
    <lineage>
        <taxon>unclassified sequences</taxon>
        <taxon>metagenomes</taxon>
        <taxon>ecological metagenomes</taxon>
    </lineage>
</organism>
<feature type="transmembrane region" description="Helical" evidence="1">
    <location>
        <begin position="111"/>
        <end position="134"/>
    </location>
</feature>
<feature type="transmembrane region" description="Helical" evidence="1">
    <location>
        <begin position="69"/>
        <end position="90"/>
    </location>
</feature>
<evidence type="ECO:0000313" key="2">
    <source>
        <dbReference type="EMBL" id="CAB4530015.1"/>
    </source>
</evidence>
<keyword evidence="1" id="KW-0812">Transmembrane</keyword>
<gene>
    <name evidence="2" type="ORF">UFOPK1399_00170</name>
</gene>
<name>A0A6J6AU07_9ZZZZ</name>
<feature type="transmembrane region" description="Helical" evidence="1">
    <location>
        <begin position="164"/>
        <end position="197"/>
    </location>
</feature>
<dbReference type="GO" id="GO:0016020">
    <property type="term" value="C:membrane"/>
    <property type="evidence" value="ECO:0007669"/>
    <property type="project" value="InterPro"/>
</dbReference>
<keyword evidence="1" id="KW-1133">Transmembrane helix</keyword>
<sequence length="208" mass="22775">MILKSEQEFTQRWSQIHGGAEITGAVKGWLAISYRVARICAVLRISPNLLTALGLLTAIAMAATDNAGFALVLLVVSLIMDGIDGSVAIVQSKESEWGGVLDSVADRIAEACWLYAGWKIGIPAWIVISMWTIAFTQEYARARLASLGHKEIGEVTPTERPVRAIFMAFALVLAIFDLPGLSVLSYVFLAALIYSFLRVMRISFLKLR</sequence>
<evidence type="ECO:0000256" key="1">
    <source>
        <dbReference type="SAM" id="Phobius"/>
    </source>
</evidence>
<dbReference type="GO" id="GO:0016780">
    <property type="term" value="F:phosphotransferase activity, for other substituted phosphate groups"/>
    <property type="evidence" value="ECO:0007669"/>
    <property type="project" value="InterPro"/>
</dbReference>
<dbReference type="InterPro" id="IPR043130">
    <property type="entry name" value="CDP-OH_PTrfase_TM_dom"/>
</dbReference>
<dbReference type="AlphaFoldDB" id="A0A6J6AU07"/>
<dbReference type="GO" id="GO:0008654">
    <property type="term" value="P:phospholipid biosynthetic process"/>
    <property type="evidence" value="ECO:0007669"/>
    <property type="project" value="InterPro"/>
</dbReference>
<accession>A0A6J6AU07</accession>
<dbReference type="EMBL" id="CAEZSD010000010">
    <property type="protein sequence ID" value="CAB4530015.1"/>
    <property type="molecule type" value="Genomic_DNA"/>
</dbReference>
<dbReference type="Pfam" id="PF01066">
    <property type="entry name" value="CDP-OH_P_transf"/>
    <property type="match status" value="1"/>
</dbReference>
<keyword evidence="1" id="KW-0472">Membrane</keyword>
<protein>
    <submittedName>
        <fullName evidence="2">Unannotated protein</fullName>
    </submittedName>
</protein>
<dbReference type="Gene3D" id="1.20.120.1760">
    <property type="match status" value="1"/>
</dbReference>
<reference evidence="2" key="1">
    <citation type="submission" date="2020-05" db="EMBL/GenBank/DDBJ databases">
        <authorList>
            <person name="Chiriac C."/>
            <person name="Salcher M."/>
            <person name="Ghai R."/>
            <person name="Kavagutti S V."/>
        </authorList>
    </citation>
    <scope>NUCLEOTIDE SEQUENCE</scope>
</reference>
<dbReference type="InterPro" id="IPR000462">
    <property type="entry name" value="CDP-OH_P_trans"/>
</dbReference>
<proteinExistence type="predicted"/>
<feature type="transmembrane region" description="Helical" evidence="1">
    <location>
        <begin position="41"/>
        <end position="63"/>
    </location>
</feature>